<keyword evidence="3" id="KW-1185">Reference proteome</keyword>
<dbReference type="EMBL" id="OX465078">
    <property type="protein sequence ID" value="CAI9271656.1"/>
    <property type="molecule type" value="Genomic_DNA"/>
</dbReference>
<organism evidence="2 3">
    <name type="scientific">Lactuca saligna</name>
    <name type="common">Willowleaf lettuce</name>
    <dbReference type="NCBI Taxonomy" id="75948"/>
    <lineage>
        <taxon>Eukaryota</taxon>
        <taxon>Viridiplantae</taxon>
        <taxon>Streptophyta</taxon>
        <taxon>Embryophyta</taxon>
        <taxon>Tracheophyta</taxon>
        <taxon>Spermatophyta</taxon>
        <taxon>Magnoliopsida</taxon>
        <taxon>eudicotyledons</taxon>
        <taxon>Gunneridae</taxon>
        <taxon>Pentapetalae</taxon>
        <taxon>asterids</taxon>
        <taxon>campanulids</taxon>
        <taxon>Asterales</taxon>
        <taxon>Asteraceae</taxon>
        <taxon>Cichorioideae</taxon>
        <taxon>Cichorieae</taxon>
        <taxon>Lactucinae</taxon>
        <taxon>Lactuca</taxon>
    </lineage>
</organism>
<feature type="compositionally biased region" description="Polar residues" evidence="1">
    <location>
        <begin position="79"/>
        <end position="88"/>
    </location>
</feature>
<protein>
    <submittedName>
        <fullName evidence="2">Uncharacterized protein</fullName>
    </submittedName>
</protein>
<evidence type="ECO:0000313" key="3">
    <source>
        <dbReference type="Proteomes" id="UP001177003"/>
    </source>
</evidence>
<dbReference type="Proteomes" id="UP001177003">
    <property type="component" value="Chromosome 2"/>
</dbReference>
<dbReference type="AlphaFoldDB" id="A0AA35VDP8"/>
<gene>
    <name evidence="2" type="ORF">LSALG_LOCUS11920</name>
</gene>
<accession>A0AA35VDP8</accession>
<evidence type="ECO:0000313" key="2">
    <source>
        <dbReference type="EMBL" id="CAI9271656.1"/>
    </source>
</evidence>
<proteinExistence type="predicted"/>
<feature type="region of interest" description="Disordered" evidence="1">
    <location>
        <begin position="60"/>
        <end position="102"/>
    </location>
</feature>
<sequence>MDDYRKYSYGDEVTVVEGQYSGMKGQYVHPTHAIILADGTVIHVDPWDLCAAVDATSNLDSPLKQPEVGNSVHIETGNYHAQTGTTDSLMGKRETKKRSRNE</sequence>
<reference evidence="2" key="1">
    <citation type="submission" date="2023-04" db="EMBL/GenBank/DDBJ databases">
        <authorList>
            <person name="Vijverberg K."/>
            <person name="Xiong W."/>
            <person name="Schranz E."/>
        </authorList>
    </citation>
    <scope>NUCLEOTIDE SEQUENCE</scope>
</reference>
<name>A0AA35VDP8_LACSI</name>
<evidence type="ECO:0000256" key="1">
    <source>
        <dbReference type="SAM" id="MobiDB-lite"/>
    </source>
</evidence>